<reference evidence="1 2" key="1">
    <citation type="submission" date="2018-06" db="EMBL/GenBank/DDBJ databases">
        <authorList>
            <consortium name="Pathogen Informatics"/>
            <person name="Doyle S."/>
        </authorList>
    </citation>
    <scope>NUCLEOTIDE SEQUENCE [LARGE SCALE GENOMIC DNA]</scope>
    <source>
        <strain evidence="1 2">NCTC13148</strain>
    </source>
</reference>
<name>A0A377BHW1_ECOLX</name>
<evidence type="ECO:0000313" key="1">
    <source>
        <dbReference type="EMBL" id="STL66236.1"/>
    </source>
</evidence>
<proteinExistence type="predicted"/>
<dbReference type="EMBL" id="UGET01000004">
    <property type="protein sequence ID" value="STL66236.1"/>
    <property type="molecule type" value="Genomic_DNA"/>
</dbReference>
<gene>
    <name evidence="1" type="ORF">NCTC13148_00819</name>
</gene>
<organism evidence="1 2">
    <name type="scientific">Escherichia coli</name>
    <dbReference type="NCBI Taxonomy" id="562"/>
    <lineage>
        <taxon>Bacteria</taxon>
        <taxon>Pseudomonadati</taxon>
        <taxon>Pseudomonadota</taxon>
        <taxon>Gammaproteobacteria</taxon>
        <taxon>Enterobacterales</taxon>
        <taxon>Enterobacteriaceae</taxon>
        <taxon>Escherichia</taxon>
    </lineage>
</organism>
<dbReference type="AlphaFoldDB" id="A0A377BHW1"/>
<dbReference type="Proteomes" id="UP000254255">
    <property type="component" value="Unassembled WGS sequence"/>
</dbReference>
<accession>A0A377BHW1</accession>
<protein>
    <submittedName>
        <fullName evidence="1">Uncharacterized protein</fullName>
    </submittedName>
</protein>
<evidence type="ECO:0000313" key="2">
    <source>
        <dbReference type="Proteomes" id="UP000254255"/>
    </source>
</evidence>
<sequence>MVLIQPEYFYSQECHLMDRGYQVLACDSILENRFTSERSAIG</sequence>